<keyword evidence="9" id="KW-1185">Reference proteome</keyword>
<dbReference type="InterPro" id="IPR000571">
    <property type="entry name" value="Znf_CCCH"/>
</dbReference>
<evidence type="ECO:0000256" key="6">
    <source>
        <dbReference type="SAM" id="MobiDB-lite"/>
    </source>
</evidence>
<keyword evidence="3 5" id="KW-0863">Zinc-finger</keyword>
<dbReference type="PANTHER" id="PTHR12547">
    <property type="entry name" value="CCCH ZINC FINGER/TIS11-RELATED"/>
    <property type="match status" value="1"/>
</dbReference>
<evidence type="ECO:0000256" key="4">
    <source>
        <dbReference type="ARBA" id="ARBA00022833"/>
    </source>
</evidence>
<evidence type="ECO:0000259" key="7">
    <source>
        <dbReference type="PROSITE" id="PS50103"/>
    </source>
</evidence>
<evidence type="ECO:0000256" key="5">
    <source>
        <dbReference type="PROSITE-ProRule" id="PRU00723"/>
    </source>
</evidence>
<dbReference type="Proteomes" id="UP001189429">
    <property type="component" value="Unassembled WGS sequence"/>
</dbReference>
<evidence type="ECO:0000256" key="2">
    <source>
        <dbReference type="ARBA" id="ARBA00022737"/>
    </source>
</evidence>
<reference evidence="8" key="1">
    <citation type="submission" date="2023-10" db="EMBL/GenBank/DDBJ databases">
        <authorList>
            <person name="Chen Y."/>
            <person name="Shah S."/>
            <person name="Dougan E. K."/>
            <person name="Thang M."/>
            <person name="Chan C."/>
        </authorList>
    </citation>
    <scope>NUCLEOTIDE SEQUENCE [LARGE SCALE GENOMIC DNA]</scope>
</reference>
<evidence type="ECO:0000256" key="1">
    <source>
        <dbReference type="ARBA" id="ARBA00022723"/>
    </source>
</evidence>
<feature type="region of interest" description="Disordered" evidence="6">
    <location>
        <begin position="87"/>
        <end position="109"/>
    </location>
</feature>
<protein>
    <recommendedName>
        <fullName evidence="7">C3H1-type domain-containing protein</fullName>
    </recommendedName>
</protein>
<dbReference type="InterPro" id="IPR036855">
    <property type="entry name" value="Znf_CCCH_sf"/>
</dbReference>
<keyword evidence="1 5" id="KW-0479">Metal-binding</keyword>
<sequence length="200" mass="22037">MTRAARVSSRGNAEMTARFLHKTRLCIYYSKGYCARGEDCNFAHGSGDVRTAPDFSYTQQCRSFVKTGRCRQGDACKFAHAAGQLRPWEGSEEGEEYNESGSQYGSQCGSQEYDTAHRAAPYELPQPQCQTPWAQDDRSAAALAAPLPRGASSAHPGQDSSPPLTATVKRTFLHVFAVDEDDTFDDFRRCSSAPPRARTH</sequence>
<dbReference type="SMART" id="SM00356">
    <property type="entry name" value="ZnF_C3H1"/>
    <property type="match status" value="2"/>
</dbReference>
<dbReference type="Pfam" id="PF00642">
    <property type="entry name" value="zf-CCCH"/>
    <property type="match status" value="2"/>
</dbReference>
<feature type="zinc finger region" description="C3H1-type" evidence="5">
    <location>
        <begin position="20"/>
        <end position="47"/>
    </location>
</feature>
<dbReference type="SUPFAM" id="SSF90229">
    <property type="entry name" value="CCCH zinc finger"/>
    <property type="match status" value="2"/>
</dbReference>
<evidence type="ECO:0000313" key="9">
    <source>
        <dbReference type="Proteomes" id="UP001189429"/>
    </source>
</evidence>
<dbReference type="EMBL" id="CAUYUJ010014447">
    <property type="protein sequence ID" value="CAK0841346.1"/>
    <property type="molecule type" value="Genomic_DNA"/>
</dbReference>
<keyword evidence="4 5" id="KW-0862">Zinc</keyword>
<feature type="domain" description="C3H1-type" evidence="7">
    <location>
        <begin position="20"/>
        <end position="47"/>
    </location>
</feature>
<name>A0ABN9T8M6_9DINO</name>
<evidence type="ECO:0000256" key="3">
    <source>
        <dbReference type="ARBA" id="ARBA00022771"/>
    </source>
</evidence>
<dbReference type="PROSITE" id="PS50103">
    <property type="entry name" value="ZF_C3H1"/>
    <property type="match status" value="2"/>
</dbReference>
<proteinExistence type="predicted"/>
<comment type="caution">
    <text evidence="8">The sequence shown here is derived from an EMBL/GenBank/DDBJ whole genome shotgun (WGS) entry which is preliminary data.</text>
</comment>
<keyword evidence="2" id="KW-0677">Repeat</keyword>
<feature type="zinc finger region" description="C3H1-type" evidence="5">
    <location>
        <begin position="55"/>
        <end position="83"/>
    </location>
</feature>
<evidence type="ECO:0000313" key="8">
    <source>
        <dbReference type="EMBL" id="CAK0841346.1"/>
    </source>
</evidence>
<feature type="domain" description="C3H1-type" evidence="7">
    <location>
        <begin position="55"/>
        <end position="83"/>
    </location>
</feature>
<accession>A0ABN9T8M6</accession>
<organism evidence="8 9">
    <name type="scientific">Prorocentrum cordatum</name>
    <dbReference type="NCBI Taxonomy" id="2364126"/>
    <lineage>
        <taxon>Eukaryota</taxon>
        <taxon>Sar</taxon>
        <taxon>Alveolata</taxon>
        <taxon>Dinophyceae</taxon>
        <taxon>Prorocentrales</taxon>
        <taxon>Prorocentraceae</taxon>
        <taxon>Prorocentrum</taxon>
    </lineage>
</organism>
<dbReference type="PANTHER" id="PTHR12547:SF18">
    <property type="entry name" value="PROTEIN TIS11"/>
    <property type="match status" value="1"/>
</dbReference>
<feature type="compositionally biased region" description="Low complexity" evidence="6">
    <location>
        <begin position="99"/>
        <end position="109"/>
    </location>
</feature>
<dbReference type="InterPro" id="IPR045877">
    <property type="entry name" value="ZFP36-like"/>
</dbReference>
<gene>
    <name evidence="8" type="ORF">PCOR1329_LOCUS36570</name>
</gene>
<dbReference type="Gene3D" id="4.10.1000.10">
    <property type="entry name" value="Zinc finger, CCCH-type"/>
    <property type="match status" value="2"/>
</dbReference>